<evidence type="ECO:0000313" key="1">
    <source>
        <dbReference type="EMBL" id="CAD9623281.1"/>
    </source>
</evidence>
<accession>A0A7S2M2E7</accession>
<protein>
    <submittedName>
        <fullName evidence="1">Uncharacterized protein</fullName>
    </submittedName>
</protein>
<gene>
    <name evidence="1" type="ORF">SMAR0320_LOCUS19143</name>
</gene>
<sequence>MQSIQFIRQKTIVKLAITLLFIKVVFFHVTNIIDEGTSSPEELEYKEDWTPQLGEQLGLTQKEYRVKRRQYRWRRKQGGGSTLNLFGGEQKVENDDITFMNDNYGGYSNDVNIPPTMGYYNLSCPFEWYKYSCAFMQDNNEFDEQITAASVQYYQQNLAEIQRSFESVVINPQQPPTRIFMAGDSLLRQVFISVACNAYSLNAVEQSEVQWREEWPCPEKLTTKCVFTGGQHSGFDAASVRFTNGMEIHFVPHRGFAYSDMSKGEPDVLERMKWQIDNLGNKIGFGTKTALRPSGPMTHLVYNVGAHFTLMESRNMLNSFVSNIAMPLMGSKSEHRPKIVYVITPTAHFNTPDGQYIRKDRMDDERSKCVERVSYNPRAELEKRILKAGVNVDVLLDYDDLELGALHVQRGDCLHYCMPVPQIWWRRDCWTRFRHSSLWIQDDDRMTVLMSTCGSSTFL</sequence>
<organism evidence="1">
    <name type="scientific">Skeletonema marinoi</name>
    <dbReference type="NCBI Taxonomy" id="267567"/>
    <lineage>
        <taxon>Eukaryota</taxon>
        <taxon>Sar</taxon>
        <taxon>Stramenopiles</taxon>
        <taxon>Ochrophyta</taxon>
        <taxon>Bacillariophyta</taxon>
        <taxon>Coscinodiscophyceae</taxon>
        <taxon>Thalassiosirophycidae</taxon>
        <taxon>Thalassiosirales</taxon>
        <taxon>Skeletonemataceae</taxon>
        <taxon>Skeletonema</taxon>
        <taxon>Skeletonema marinoi-dohrnii complex</taxon>
    </lineage>
</organism>
<proteinExistence type="predicted"/>
<dbReference type="AlphaFoldDB" id="A0A7S2M2E7"/>
<dbReference type="EMBL" id="HBGZ01026917">
    <property type="protein sequence ID" value="CAD9623281.1"/>
    <property type="molecule type" value="Transcribed_RNA"/>
</dbReference>
<reference evidence="1" key="1">
    <citation type="submission" date="2021-01" db="EMBL/GenBank/DDBJ databases">
        <authorList>
            <person name="Corre E."/>
            <person name="Pelletier E."/>
            <person name="Niang G."/>
            <person name="Scheremetjew M."/>
            <person name="Finn R."/>
            <person name="Kale V."/>
            <person name="Holt S."/>
            <person name="Cochrane G."/>
            <person name="Meng A."/>
            <person name="Brown T."/>
            <person name="Cohen L."/>
        </authorList>
    </citation>
    <scope>NUCLEOTIDE SEQUENCE</scope>
    <source>
        <strain evidence="1">SM1012Den-03</strain>
    </source>
</reference>
<name>A0A7S2M2E7_9STRA</name>